<dbReference type="PROSITE" id="PS51468">
    <property type="entry name" value="VIT"/>
    <property type="match status" value="1"/>
</dbReference>
<accession>A0A817T6T3</accession>
<protein>
    <submittedName>
        <fullName evidence="3">Uncharacterized protein</fullName>
    </submittedName>
</protein>
<feature type="domain" description="Ig-like" evidence="1">
    <location>
        <begin position="384"/>
        <end position="480"/>
    </location>
</feature>
<feature type="domain" description="VIT" evidence="2">
    <location>
        <begin position="1"/>
        <end position="57"/>
    </location>
</feature>
<proteinExistence type="predicted"/>
<evidence type="ECO:0000313" key="4">
    <source>
        <dbReference type="Proteomes" id="UP000663869"/>
    </source>
</evidence>
<dbReference type="AlphaFoldDB" id="A0A817T6T3"/>
<feature type="domain" description="Ig-like" evidence="1">
    <location>
        <begin position="293"/>
        <end position="373"/>
    </location>
</feature>
<dbReference type="PROSITE" id="PS50835">
    <property type="entry name" value="IG_LIKE"/>
    <property type="match status" value="2"/>
</dbReference>
<dbReference type="InterPro" id="IPR013783">
    <property type="entry name" value="Ig-like_fold"/>
</dbReference>
<evidence type="ECO:0000313" key="3">
    <source>
        <dbReference type="EMBL" id="CAF3310007.1"/>
    </source>
</evidence>
<sequence>IFRNHETKPIETFYCFPREEHGAYLFEQDEKSQDNFIINVGALPPGKEWHISISYVSELDLIQNESRIRFVVPTTIVPRYNPDKGGFSSPAGTTSKYAQTALYTIEFKCRVEKQQCVWKHTQLDRDIQADIELNKNHLNIIVAVEPGAVIALFTLESCSLTFIRSSVMPSWCAYNSLLQFLIIFILYFVEVLSRNDNHHQVLKADVGQDIIMSCIFDENKIEQVSFMRQMTGDILSLGSELFVHQSHIELKRFSSNRLDLKLKSVSQNDSGLYTCMLNDEKLMSFLIEIFVPPRFVWYFPLEGSVSYPENSSMNLSCHVFAIPSVNITWIHKNKNKQSKNIHYGEDLYLSSIQPSDSGLYECIASNMYHTTISRAFYVTVQYSPRVLILNGTIRSFPHETILVRCEVCSMPQVDHIYWLRQDQQIKDVNIYIKKQIINDQCSESIMKIITINEYQFNQYECKGENILGYKSDYINLQQISRVRKVKPKIYTDEINRNGRTALLLTKSHKKKKNLTITATESNKIFLSNSFAKKIEWFWLLSLFINWIRPV</sequence>
<comment type="caution">
    <text evidence="3">The sequence shown here is derived from an EMBL/GenBank/DDBJ whole genome shotgun (WGS) entry which is preliminary data.</text>
</comment>
<gene>
    <name evidence="3" type="ORF">FME351_LOCUS302</name>
</gene>
<dbReference type="Pfam" id="PF07686">
    <property type="entry name" value="V-set"/>
    <property type="match status" value="1"/>
</dbReference>
<dbReference type="InterPro" id="IPR003598">
    <property type="entry name" value="Ig_sub2"/>
</dbReference>
<dbReference type="InterPro" id="IPR003599">
    <property type="entry name" value="Ig_sub"/>
</dbReference>
<dbReference type="EMBL" id="CAJNYU010000007">
    <property type="protein sequence ID" value="CAF3310007.1"/>
    <property type="molecule type" value="Genomic_DNA"/>
</dbReference>
<evidence type="ECO:0000259" key="2">
    <source>
        <dbReference type="PROSITE" id="PS51468"/>
    </source>
</evidence>
<feature type="non-terminal residue" evidence="3">
    <location>
        <position position="1"/>
    </location>
</feature>
<dbReference type="Pfam" id="PF13927">
    <property type="entry name" value="Ig_3"/>
    <property type="match status" value="1"/>
</dbReference>
<dbReference type="Proteomes" id="UP000663869">
    <property type="component" value="Unassembled WGS sequence"/>
</dbReference>
<dbReference type="SMART" id="SM00408">
    <property type="entry name" value="IGc2"/>
    <property type="match status" value="2"/>
</dbReference>
<dbReference type="InterPro" id="IPR013106">
    <property type="entry name" value="Ig_V-set"/>
</dbReference>
<dbReference type="InterPro" id="IPR007110">
    <property type="entry name" value="Ig-like_dom"/>
</dbReference>
<evidence type="ECO:0000259" key="1">
    <source>
        <dbReference type="PROSITE" id="PS50835"/>
    </source>
</evidence>
<dbReference type="CDD" id="cd00096">
    <property type="entry name" value="Ig"/>
    <property type="match status" value="1"/>
</dbReference>
<dbReference type="Gene3D" id="2.60.40.10">
    <property type="entry name" value="Immunoglobulins"/>
    <property type="match status" value="3"/>
</dbReference>
<dbReference type="InterPro" id="IPR013694">
    <property type="entry name" value="VIT"/>
</dbReference>
<dbReference type="InterPro" id="IPR036179">
    <property type="entry name" value="Ig-like_dom_sf"/>
</dbReference>
<reference evidence="3" key="1">
    <citation type="submission" date="2021-02" db="EMBL/GenBank/DDBJ databases">
        <authorList>
            <person name="Nowell W R."/>
        </authorList>
    </citation>
    <scope>NUCLEOTIDE SEQUENCE</scope>
</reference>
<name>A0A817T6T3_9BILA</name>
<organism evidence="3 4">
    <name type="scientific">Rotaria socialis</name>
    <dbReference type="NCBI Taxonomy" id="392032"/>
    <lineage>
        <taxon>Eukaryota</taxon>
        <taxon>Metazoa</taxon>
        <taxon>Spiralia</taxon>
        <taxon>Gnathifera</taxon>
        <taxon>Rotifera</taxon>
        <taxon>Eurotatoria</taxon>
        <taxon>Bdelloidea</taxon>
        <taxon>Philodinida</taxon>
        <taxon>Philodinidae</taxon>
        <taxon>Rotaria</taxon>
    </lineage>
</organism>
<dbReference type="PANTHER" id="PTHR46013">
    <property type="entry name" value="VASCULAR CELL ADHESION MOLECULE 1"/>
    <property type="match status" value="1"/>
</dbReference>
<dbReference type="SUPFAM" id="SSF48726">
    <property type="entry name" value="Immunoglobulin"/>
    <property type="match status" value="3"/>
</dbReference>
<dbReference type="PANTHER" id="PTHR46013:SF4">
    <property type="entry name" value="B-CELL RECEPTOR CD22-RELATED"/>
    <property type="match status" value="1"/>
</dbReference>
<dbReference type="SMART" id="SM00409">
    <property type="entry name" value="IG"/>
    <property type="match status" value="2"/>
</dbReference>